<feature type="chain" id="PRO_5025565014" evidence="1">
    <location>
        <begin position="26"/>
        <end position="86"/>
    </location>
</feature>
<organism evidence="2">
    <name type="scientific">Ixodes ricinus</name>
    <name type="common">Common tick</name>
    <name type="synonym">Acarus ricinus</name>
    <dbReference type="NCBI Taxonomy" id="34613"/>
    <lineage>
        <taxon>Eukaryota</taxon>
        <taxon>Metazoa</taxon>
        <taxon>Ecdysozoa</taxon>
        <taxon>Arthropoda</taxon>
        <taxon>Chelicerata</taxon>
        <taxon>Arachnida</taxon>
        <taxon>Acari</taxon>
        <taxon>Parasitiformes</taxon>
        <taxon>Ixodida</taxon>
        <taxon>Ixodoidea</taxon>
        <taxon>Ixodidae</taxon>
        <taxon>Ixodinae</taxon>
        <taxon>Ixodes</taxon>
    </lineage>
</organism>
<dbReference type="AlphaFoldDB" id="A0A6B0U501"/>
<evidence type="ECO:0000313" key="2">
    <source>
        <dbReference type="EMBL" id="MXU85411.1"/>
    </source>
</evidence>
<feature type="signal peptide" evidence="1">
    <location>
        <begin position="1"/>
        <end position="25"/>
    </location>
</feature>
<sequence>MEVWLATCSVSQLLISFAHFSSLAAKGASTLLRGPTLTKAQLVQLPHGATTERISTVMFYYRTGIVRAVNVHRLALFSLALLTTWL</sequence>
<keyword evidence="1" id="KW-0732">Signal</keyword>
<reference evidence="2" key="1">
    <citation type="submission" date="2019-12" db="EMBL/GenBank/DDBJ databases">
        <title>An insight into the sialome of adult female Ixodes ricinus ticks feeding for 6 days.</title>
        <authorList>
            <person name="Perner J."/>
            <person name="Ribeiro J.M.C."/>
        </authorList>
    </citation>
    <scope>NUCLEOTIDE SEQUENCE</scope>
    <source>
        <strain evidence="2">Semi-engorged</strain>
        <tissue evidence="2">Salivary glands</tissue>
    </source>
</reference>
<evidence type="ECO:0000256" key="1">
    <source>
        <dbReference type="SAM" id="SignalP"/>
    </source>
</evidence>
<accession>A0A6B0U501</accession>
<name>A0A6B0U501_IXORI</name>
<protein>
    <submittedName>
        <fullName evidence="2">Putative secreted protein</fullName>
    </submittedName>
</protein>
<dbReference type="EMBL" id="GIFC01003328">
    <property type="protein sequence ID" value="MXU85411.1"/>
    <property type="molecule type" value="Transcribed_RNA"/>
</dbReference>
<proteinExistence type="predicted"/>